<comment type="caution">
    <text evidence="1">The sequence shown here is derived from an EMBL/GenBank/DDBJ whole genome shotgun (WGS) entry which is preliminary data.</text>
</comment>
<dbReference type="EMBL" id="JBHRZT010000030">
    <property type="protein sequence ID" value="MFC3883446.1"/>
    <property type="molecule type" value="Genomic_DNA"/>
</dbReference>
<protein>
    <submittedName>
        <fullName evidence="1">Uncharacterized protein</fullName>
    </submittedName>
</protein>
<gene>
    <name evidence="1" type="ORF">ACFOU2_07910</name>
</gene>
<evidence type="ECO:0000313" key="1">
    <source>
        <dbReference type="EMBL" id="MFC3883446.1"/>
    </source>
</evidence>
<proteinExistence type="predicted"/>
<dbReference type="Proteomes" id="UP001595752">
    <property type="component" value="Unassembled WGS sequence"/>
</dbReference>
<dbReference type="RefSeq" id="WP_377913933.1">
    <property type="nucleotide sequence ID" value="NZ_JBHRZT010000030.1"/>
</dbReference>
<keyword evidence="2" id="KW-1185">Reference proteome</keyword>
<sequence>MFETYDFKVAWCPICSQGWIEIVKDVETKELFVMCNECENEWNHPTNIKASKARTEVSENPVIKPIYEEIKSIGWEKYIINE</sequence>
<reference evidence="2" key="1">
    <citation type="journal article" date="2019" name="Int. J. Syst. Evol. Microbiol.">
        <title>The Global Catalogue of Microorganisms (GCM) 10K type strain sequencing project: providing services to taxonomists for standard genome sequencing and annotation.</title>
        <authorList>
            <consortium name="The Broad Institute Genomics Platform"/>
            <consortium name="The Broad Institute Genome Sequencing Center for Infectious Disease"/>
            <person name="Wu L."/>
            <person name="Ma J."/>
        </authorList>
    </citation>
    <scope>NUCLEOTIDE SEQUENCE [LARGE SCALE GENOMIC DNA]</scope>
    <source>
        <strain evidence="2">CCUG 61889</strain>
    </source>
</reference>
<name>A0ABV8B2L5_9BACI</name>
<accession>A0ABV8B2L5</accession>
<organism evidence="1 2">
    <name type="scientific">Bacillus songklensis</name>
    <dbReference type="NCBI Taxonomy" id="1069116"/>
    <lineage>
        <taxon>Bacteria</taxon>
        <taxon>Bacillati</taxon>
        <taxon>Bacillota</taxon>
        <taxon>Bacilli</taxon>
        <taxon>Bacillales</taxon>
        <taxon>Bacillaceae</taxon>
        <taxon>Bacillus</taxon>
    </lineage>
</organism>
<evidence type="ECO:0000313" key="2">
    <source>
        <dbReference type="Proteomes" id="UP001595752"/>
    </source>
</evidence>